<gene>
    <name evidence="4" type="ORF">AS026_37415</name>
</gene>
<reference evidence="4 5" key="1">
    <citation type="submission" date="2015-11" db="EMBL/GenBank/DDBJ databases">
        <title>Draft Genome Sequence of the Strain BR 10423 (Rhizobium sp.) isolated from nodules of Mimosa pudica.</title>
        <authorList>
            <person name="Barauna A.C."/>
            <person name="Zilli J.E."/>
            <person name="Simoes-Araujo J.L."/>
            <person name="Reis V.M."/>
            <person name="James E.K."/>
            <person name="Reis F.B.Jr."/>
            <person name="Rouws L.F."/>
            <person name="Passos S.R."/>
            <person name="Gois S.R."/>
        </authorList>
    </citation>
    <scope>NUCLEOTIDE SEQUENCE [LARGE SCALE GENOMIC DNA]</scope>
    <source>
        <strain evidence="4 5">BR10423</strain>
    </source>
</reference>
<evidence type="ECO:0000256" key="1">
    <source>
        <dbReference type="ARBA" id="ARBA00022723"/>
    </source>
</evidence>
<dbReference type="Proteomes" id="UP000068164">
    <property type="component" value="Unassembled WGS sequence"/>
</dbReference>
<keyword evidence="5" id="KW-1185">Reference proteome</keyword>
<dbReference type="SUPFAM" id="SSF53639">
    <property type="entry name" value="AraD/HMP-PK domain-like"/>
    <property type="match status" value="1"/>
</dbReference>
<evidence type="ECO:0000313" key="5">
    <source>
        <dbReference type="Proteomes" id="UP000068164"/>
    </source>
</evidence>
<dbReference type="Pfam" id="PF00596">
    <property type="entry name" value="Aldolase_II"/>
    <property type="match status" value="1"/>
</dbReference>
<dbReference type="InterPro" id="IPR036409">
    <property type="entry name" value="Aldolase_II/adducin_N_sf"/>
</dbReference>
<proteinExistence type="predicted"/>
<dbReference type="Gene3D" id="3.40.225.10">
    <property type="entry name" value="Class II aldolase/adducin N-terminal domain"/>
    <property type="match status" value="1"/>
</dbReference>
<dbReference type="SMART" id="SM01007">
    <property type="entry name" value="Aldolase_II"/>
    <property type="match status" value="1"/>
</dbReference>
<dbReference type="AlphaFoldDB" id="A0A109JV76"/>
<dbReference type="GO" id="GO:0005829">
    <property type="term" value="C:cytosol"/>
    <property type="evidence" value="ECO:0007669"/>
    <property type="project" value="TreeGrafter"/>
</dbReference>
<dbReference type="InterPro" id="IPR050197">
    <property type="entry name" value="Aldolase_class_II_sugar_metab"/>
</dbReference>
<name>A0A109JV76_9HYPH</name>
<dbReference type="GO" id="GO:0046872">
    <property type="term" value="F:metal ion binding"/>
    <property type="evidence" value="ECO:0007669"/>
    <property type="project" value="UniProtKB-KW"/>
</dbReference>
<dbReference type="RefSeq" id="WP_062369664.1">
    <property type="nucleotide sequence ID" value="NZ_LNCD01000051.1"/>
</dbReference>
<feature type="domain" description="Class II aldolase/adducin N-terminal" evidence="3">
    <location>
        <begin position="9"/>
        <end position="193"/>
    </location>
</feature>
<dbReference type="GO" id="GO:0019323">
    <property type="term" value="P:pentose catabolic process"/>
    <property type="evidence" value="ECO:0007669"/>
    <property type="project" value="TreeGrafter"/>
</dbReference>
<evidence type="ECO:0000313" key="4">
    <source>
        <dbReference type="EMBL" id="KWV55721.1"/>
    </source>
</evidence>
<evidence type="ECO:0000259" key="3">
    <source>
        <dbReference type="SMART" id="SM01007"/>
    </source>
</evidence>
<keyword evidence="2" id="KW-0456">Lyase</keyword>
<dbReference type="PANTHER" id="PTHR22789">
    <property type="entry name" value="FUCULOSE PHOSPHATE ALDOLASE"/>
    <property type="match status" value="1"/>
</dbReference>
<dbReference type="InterPro" id="IPR001303">
    <property type="entry name" value="Aldolase_II/adducin_N"/>
</dbReference>
<evidence type="ECO:0000256" key="2">
    <source>
        <dbReference type="ARBA" id="ARBA00023239"/>
    </source>
</evidence>
<comment type="caution">
    <text evidence="4">The sequence shown here is derived from an EMBL/GenBank/DDBJ whole genome shotgun (WGS) entry which is preliminary data.</text>
</comment>
<keyword evidence="1" id="KW-0479">Metal-binding</keyword>
<dbReference type="PANTHER" id="PTHR22789:SF0">
    <property type="entry name" value="3-OXO-TETRONATE 4-PHOSPHATE DECARBOXYLASE-RELATED"/>
    <property type="match status" value="1"/>
</dbReference>
<organism evidence="4 5">
    <name type="scientific">Rhizobium altiplani</name>
    <dbReference type="NCBI Taxonomy" id="1864509"/>
    <lineage>
        <taxon>Bacteria</taxon>
        <taxon>Pseudomonadati</taxon>
        <taxon>Pseudomonadota</taxon>
        <taxon>Alphaproteobacteria</taxon>
        <taxon>Hyphomicrobiales</taxon>
        <taxon>Rhizobiaceae</taxon>
        <taxon>Rhizobium/Agrobacterium group</taxon>
        <taxon>Rhizobium</taxon>
    </lineage>
</organism>
<dbReference type="OrthoDB" id="5291399at2"/>
<protein>
    <submittedName>
        <fullName evidence="4">Aldolase</fullName>
    </submittedName>
</protein>
<dbReference type="EMBL" id="LNCD01000051">
    <property type="protein sequence ID" value="KWV55721.1"/>
    <property type="molecule type" value="Genomic_DNA"/>
</dbReference>
<accession>A0A109JV76</accession>
<dbReference type="GO" id="GO:0016832">
    <property type="term" value="F:aldehyde-lyase activity"/>
    <property type="evidence" value="ECO:0007669"/>
    <property type="project" value="TreeGrafter"/>
</dbReference>
<sequence>MSELASDLAELVTANHILAREDVLDAFGHVSLRSPQADGEYFISRSRSPELVVVEDLQRYDLDSKLLGDDERRGYIERVIHGGIYKARPDVKAVAHFHSPAIMPFCVADIVWKPVTHLGATIGTDVALWDSQAEFGDTDMLVSTADQAASLAWALANSNAVFLRGHGAVVVGGTLRELAMRTIQLCRNGDLLLRSLPFGGVTPLTAGEIALSGAKNLEPPVLARAWDYWATRAGH</sequence>